<feature type="binding site" evidence="9">
    <location>
        <begin position="155"/>
        <end position="158"/>
    </location>
    <ligand>
        <name>substrate</name>
    </ligand>
</feature>
<dbReference type="Pfam" id="PF00984">
    <property type="entry name" value="UDPG_MGDP_dh"/>
    <property type="match status" value="1"/>
</dbReference>
<evidence type="ECO:0000256" key="3">
    <source>
        <dbReference type="ARBA" id="ARBA00012954"/>
    </source>
</evidence>
<accession>A0A2V2N7G8</accession>
<dbReference type="SUPFAM" id="SSF52413">
    <property type="entry name" value="UDP-glucose/GDP-mannose dehydrogenase C-terminal domain"/>
    <property type="match status" value="1"/>
</dbReference>
<dbReference type="Gene3D" id="1.20.5.100">
    <property type="entry name" value="Cytochrome c1, transmembrane anchor, C-terminal"/>
    <property type="match status" value="1"/>
</dbReference>
<dbReference type="OrthoDB" id="59839at2157"/>
<feature type="active site" description="Nucleophile" evidence="8">
    <location>
        <position position="263"/>
    </location>
</feature>
<name>A0A2V2N7G8_9EURY</name>
<dbReference type="GO" id="GO:0051287">
    <property type="term" value="F:NAD binding"/>
    <property type="evidence" value="ECO:0007669"/>
    <property type="project" value="InterPro"/>
</dbReference>
<keyword evidence="4 7" id="KW-0560">Oxidoreductase</keyword>
<feature type="binding site" evidence="10">
    <location>
        <position position="330"/>
    </location>
    <ligand>
        <name>NAD(+)</name>
        <dbReference type="ChEBI" id="CHEBI:57540"/>
    </ligand>
</feature>
<comment type="caution">
    <text evidence="12">The sequence shown here is derived from an EMBL/GenBank/DDBJ whole genome shotgun (WGS) entry which is preliminary data.</text>
</comment>
<evidence type="ECO:0000256" key="5">
    <source>
        <dbReference type="ARBA" id="ARBA00023027"/>
    </source>
</evidence>
<evidence type="ECO:0000256" key="2">
    <source>
        <dbReference type="ARBA" id="ARBA00006601"/>
    </source>
</evidence>
<dbReference type="Pfam" id="PF03720">
    <property type="entry name" value="UDPG_MGDP_dh_C"/>
    <property type="match status" value="1"/>
</dbReference>
<dbReference type="SMART" id="SM00984">
    <property type="entry name" value="UDPG_MGDP_dh_C"/>
    <property type="match status" value="1"/>
</dbReference>
<dbReference type="SUPFAM" id="SSF51735">
    <property type="entry name" value="NAD(P)-binding Rossmann-fold domains"/>
    <property type="match status" value="1"/>
</dbReference>
<dbReference type="InterPro" id="IPR014027">
    <property type="entry name" value="UDP-Glc/GDP-Man_DH_C"/>
</dbReference>
<evidence type="ECO:0000259" key="11">
    <source>
        <dbReference type="SMART" id="SM00984"/>
    </source>
</evidence>
<comment type="catalytic activity">
    <reaction evidence="6 7">
        <text>UDP-alpha-D-glucose + 2 NAD(+) + H2O = UDP-alpha-D-glucuronate + 2 NADH + 3 H(+)</text>
        <dbReference type="Rhea" id="RHEA:23596"/>
        <dbReference type="ChEBI" id="CHEBI:15377"/>
        <dbReference type="ChEBI" id="CHEBI:15378"/>
        <dbReference type="ChEBI" id="CHEBI:57540"/>
        <dbReference type="ChEBI" id="CHEBI:57945"/>
        <dbReference type="ChEBI" id="CHEBI:58052"/>
        <dbReference type="ChEBI" id="CHEBI:58885"/>
        <dbReference type="EC" id="1.1.1.22"/>
    </reaction>
</comment>
<dbReference type="InterPro" id="IPR036220">
    <property type="entry name" value="UDP-Glc/GDP-Man_DH_C_sf"/>
</dbReference>
<dbReference type="PANTHER" id="PTHR43750">
    <property type="entry name" value="UDP-GLUCOSE 6-DEHYDROGENASE TUAD"/>
    <property type="match status" value="1"/>
</dbReference>
<dbReference type="GO" id="GO:0000271">
    <property type="term" value="P:polysaccharide biosynthetic process"/>
    <property type="evidence" value="ECO:0007669"/>
    <property type="project" value="InterPro"/>
</dbReference>
<evidence type="ECO:0000256" key="8">
    <source>
        <dbReference type="PIRSR" id="PIRSR500134-1"/>
    </source>
</evidence>
<dbReference type="SUPFAM" id="SSF48179">
    <property type="entry name" value="6-phosphogluconate dehydrogenase C-terminal domain-like"/>
    <property type="match status" value="1"/>
</dbReference>
<comment type="similarity">
    <text evidence="2 7">Belongs to the UDP-glucose/GDP-mannose dehydrogenase family.</text>
</comment>
<dbReference type="GeneID" id="97608586"/>
<feature type="binding site" evidence="9">
    <location>
        <position position="323"/>
    </location>
    <ligand>
        <name>substrate</name>
    </ligand>
</feature>
<gene>
    <name evidence="12" type="ORF">DLD82_11975</name>
</gene>
<dbReference type="PANTHER" id="PTHR43750:SF3">
    <property type="entry name" value="UDP-GLUCOSE 6-DEHYDROGENASE TUAD"/>
    <property type="match status" value="1"/>
</dbReference>
<dbReference type="NCBIfam" id="TIGR03026">
    <property type="entry name" value="NDP-sugDHase"/>
    <property type="match status" value="1"/>
</dbReference>
<feature type="binding site" evidence="10">
    <location>
        <position position="35"/>
    </location>
    <ligand>
        <name>NAD(+)</name>
        <dbReference type="ChEBI" id="CHEBI:57540"/>
    </ligand>
</feature>
<keyword evidence="5 7" id="KW-0520">NAD</keyword>
<dbReference type="PIRSF" id="PIRSF500134">
    <property type="entry name" value="UDPglc_DH_bac"/>
    <property type="match status" value="1"/>
</dbReference>
<feature type="binding site" evidence="9">
    <location>
        <position position="207"/>
    </location>
    <ligand>
        <name>substrate</name>
    </ligand>
</feature>
<evidence type="ECO:0000256" key="4">
    <source>
        <dbReference type="ARBA" id="ARBA00023002"/>
    </source>
</evidence>
<organism evidence="12 13">
    <name type="scientific">Methanospirillum stamsii</name>
    <dbReference type="NCBI Taxonomy" id="1277351"/>
    <lineage>
        <taxon>Archaea</taxon>
        <taxon>Methanobacteriati</taxon>
        <taxon>Methanobacteriota</taxon>
        <taxon>Stenosarchaea group</taxon>
        <taxon>Methanomicrobia</taxon>
        <taxon>Methanomicrobiales</taxon>
        <taxon>Methanospirillaceae</taxon>
        <taxon>Methanospirillum</taxon>
    </lineage>
</organism>
<dbReference type="RefSeq" id="WP_109941359.1">
    <property type="nucleotide sequence ID" value="NZ_CP176366.1"/>
</dbReference>
<dbReference type="InterPro" id="IPR014026">
    <property type="entry name" value="UDP-Glc/GDP-Man_DH_dimer"/>
</dbReference>
<evidence type="ECO:0000256" key="1">
    <source>
        <dbReference type="ARBA" id="ARBA00004701"/>
    </source>
</evidence>
<dbReference type="UniPathway" id="UPA00038">
    <property type="reaction ID" value="UER00491"/>
</dbReference>
<evidence type="ECO:0000256" key="10">
    <source>
        <dbReference type="PIRSR" id="PIRSR500134-3"/>
    </source>
</evidence>
<dbReference type="EMBL" id="QGMZ01000026">
    <property type="protein sequence ID" value="PWR72448.1"/>
    <property type="molecule type" value="Genomic_DNA"/>
</dbReference>
<keyword evidence="13" id="KW-1185">Reference proteome</keyword>
<dbReference type="InterPro" id="IPR008927">
    <property type="entry name" value="6-PGluconate_DH-like_C_sf"/>
</dbReference>
<reference evidence="12 13" key="1">
    <citation type="submission" date="2018-05" db="EMBL/GenBank/DDBJ databases">
        <title>Draft genome of Methanospirillum stamsii Pt1.</title>
        <authorList>
            <person name="Dueholm M.S."/>
            <person name="Nielsen P.H."/>
            <person name="Bakmann L.F."/>
            <person name="Otzen D.E."/>
        </authorList>
    </citation>
    <scope>NUCLEOTIDE SEQUENCE [LARGE SCALE GENOMIC DNA]</scope>
    <source>
        <strain evidence="12 13">Pt1</strain>
    </source>
</reference>
<dbReference type="InterPro" id="IPR017476">
    <property type="entry name" value="UDP-Glc/GDP-Man"/>
</dbReference>
<evidence type="ECO:0000256" key="6">
    <source>
        <dbReference type="ARBA" id="ARBA00047473"/>
    </source>
</evidence>
<protein>
    <recommendedName>
        <fullName evidence="3 7">UDP-glucose 6-dehydrogenase</fullName>
        <ecNumber evidence="3 7">1.1.1.22</ecNumber>
    </recommendedName>
</protein>
<evidence type="ECO:0000256" key="9">
    <source>
        <dbReference type="PIRSR" id="PIRSR500134-2"/>
    </source>
</evidence>
<dbReference type="PIRSF" id="PIRSF000124">
    <property type="entry name" value="UDPglc_GDPman_dh"/>
    <property type="match status" value="1"/>
</dbReference>
<sequence length="423" mass="46231">MRISVIGGGYVGLVTAACFAELGHDVRIIEIDKRKAEQINAGKPPIYEDKLEGILKQSIGKRLSAQCNYDGINDSDLIFICVGTPPQDDGSADLRYILSAAESIGSALSGSDSFHVVTVKSTVPPGTTESVVVPAVLRKSGKFSGIIGFCMNPEFLREGKAIDDFMHPDRIVIGGQSDKAIDVVKNAYEKLDAPIITTSLKAAEMIKYTSNAFLATKISFSNEIGNICKRIGIDVYDVMKGIGYDHRINPYFLNAGLGFGGSCFPKDVMALIRLAERNGEEPILLRSVIDVNEHQPGRIVKILYERIGEIKGKKIAVLGLAFKDNTDDVRDSRSIPVIEELLQKEANISAYDPMATETMKKIFPDLSYHSSVGDALEGADACLVLTEWPEFSRLKDEFNRMKNPVVIEGRKILSGFGTEGVCW</sequence>
<dbReference type="InterPro" id="IPR036291">
    <property type="entry name" value="NAD(P)-bd_dom_sf"/>
</dbReference>
<feature type="binding site" evidence="9">
    <location>
        <begin position="252"/>
        <end position="256"/>
    </location>
    <ligand>
        <name>substrate</name>
    </ligand>
</feature>
<dbReference type="Pfam" id="PF03721">
    <property type="entry name" value="UDPG_MGDP_dh_N"/>
    <property type="match status" value="1"/>
</dbReference>
<dbReference type="PROSITE" id="PS51257">
    <property type="entry name" value="PROKAR_LIPOPROTEIN"/>
    <property type="match status" value="1"/>
</dbReference>
<dbReference type="Proteomes" id="UP000245934">
    <property type="component" value="Unassembled WGS sequence"/>
</dbReference>
<dbReference type="AlphaFoldDB" id="A0A2V2N7G8"/>
<evidence type="ECO:0000256" key="7">
    <source>
        <dbReference type="PIRNR" id="PIRNR000124"/>
    </source>
</evidence>
<feature type="binding site" evidence="9">
    <location>
        <position position="260"/>
    </location>
    <ligand>
        <name>substrate</name>
    </ligand>
</feature>
<feature type="binding site" evidence="10">
    <location>
        <position position="84"/>
    </location>
    <ligand>
        <name>NAD(+)</name>
        <dbReference type="ChEBI" id="CHEBI:57540"/>
    </ligand>
</feature>
<evidence type="ECO:0000313" key="12">
    <source>
        <dbReference type="EMBL" id="PWR72448.1"/>
    </source>
</evidence>
<proteinExistence type="inferred from homology"/>
<feature type="binding site" evidence="10">
    <location>
        <position position="266"/>
    </location>
    <ligand>
        <name>NAD(+)</name>
        <dbReference type="ChEBI" id="CHEBI:57540"/>
    </ligand>
</feature>
<evidence type="ECO:0000313" key="13">
    <source>
        <dbReference type="Proteomes" id="UP000245934"/>
    </source>
</evidence>
<dbReference type="GO" id="GO:0003979">
    <property type="term" value="F:UDP-glucose 6-dehydrogenase activity"/>
    <property type="evidence" value="ECO:0007669"/>
    <property type="project" value="UniProtKB-EC"/>
</dbReference>
<dbReference type="GO" id="GO:0006065">
    <property type="term" value="P:UDP-glucuronate biosynthetic process"/>
    <property type="evidence" value="ECO:0007669"/>
    <property type="project" value="UniProtKB-UniPathway"/>
</dbReference>
<dbReference type="EC" id="1.1.1.22" evidence="3 7"/>
<dbReference type="InterPro" id="IPR001732">
    <property type="entry name" value="UDP-Glc/GDP-Man_DH_N"/>
</dbReference>
<feature type="binding site" evidence="10">
    <location>
        <position position="122"/>
    </location>
    <ligand>
        <name>NAD(+)</name>
        <dbReference type="ChEBI" id="CHEBI:57540"/>
    </ligand>
</feature>
<dbReference type="InterPro" id="IPR028357">
    <property type="entry name" value="UDPglc_DH_bac"/>
</dbReference>
<comment type="pathway">
    <text evidence="1">Nucleotide-sugar biosynthesis; UDP-alpha-D-glucuronate biosynthesis; UDP-alpha-D-glucuronate from UDP-alpha-D-glucose: step 1/1.</text>
</comment>
<feature type="domain" description="UDP-glucose/GDP-mannose dehydrogenase C-terminal" evidence="11">
    <location>
        <begin position="316"/>
        <end position="415"/>
    </location>
</feature>
<dbReference type="Gene3D" id="3.40.50.720">
    <property type="entry name" value="NAD(P)-binding Rossmann-like Domain"/>
    <property type="match status" value="2"/>
</dbReference>
<feature type="binding site" evidence="10">
    <location>
        <position position="158"/>
    </location>
    <ligand>
        <name>NAD(+)</name>
        <dbReference type="ChEBI" id="CHEBI:57540"/>
    </ligand>
</feature>